<dbReference type="PANTHER" id="PTHR11635:SF152">
    <property type="entry name" value="CAMP-DEPENDENT PROTEIN KINASE TYPE I REGULATORY SUBUNIT-RELATED"/>
    <property type="match status" value="1"/>
</dbReference>
<dbReference type="GO" id="GO:0005829">
    <property type="term" value="C:cytosol"/>
    <property type="evidence" value="ECO:0007669"/>
    <property type="project" value="TreeGrafter"/>
</dbReference>
<feature type="compositionally biased region" description="Basic and acidic residues" evidence="8">
    <location>
        <begin position="30"/>
        <end position="52"/>
    </location>
</feature>
<keyword evidence="4" id="KW-0677">Repeat</keyword>
<comment type="caution">
    <text evidence="10">The sequence shown here is derived from an EMBL/GenBank/DDBJ whole genome shotgun (WGS) entry which is preliminary data.</text>
</comment>
<dbReference type="GO" id="GO:0030552">
    <property type="term" value="F:cAMP binding"/>
    <property type="evidence" value="ECO:0007669"/>
    <property type="project" value="UniProtKB-KW"/>
</dbReference>
<dbReference type="GO" id="GO:0005952">
    <property type="term" value="C:cAMP-dependent protein kinase complex"/>
    <property type="evidence" value="ECO:0007669"/>
    <property type="project" value="InterPro"/>
</dbReference>
<dbReference type="PRINTS" id="PR00103">
    <property type="entry name" value="CAMPKINASE"/>
</dbReference>
<dbReference type="PROSITE" id="PS00889">
    <property type="entry name" value="CNMP_BINDING_2"/>
    <property type="match status" value="2"/>
</dbReference>
<dbReference type="SUPFAM" id="SSF51206">
    <property type="entry name" value="cAMP-binding domain-like"/>
    <property type="match status" value="2"/>
</dbReference>
<feature type="domain" description="Cyclic nucleotide-binding" evidence="9">
    <location>
        <begin position="247"/>
        <end position="368"/>
    </location>
</feature>
<feature type="binding site" evidence="7">
    <location>
        <position position="203"/>
    </location>
    <ligand>
        <name>3',5'-cyclic AMP</name>
        <dbReference type="ChEBI" id="CHEBI:58165"/>
        <label>1</label>
    </ligand>
</feature>
<evidence type="ECO:0000313" key="10">
    <source>
        <dbReference type="EMBL" id="CAD5123746.1"/>
    </source>
</evidence>
<accession>A0A7I8W5B0</accession>
<dbReference type="SMART" id="SM00100">
    <property type="entry name" value="cNMP"/>
    <property type="match status" value="2"/>
</dbReference>
<keyword evidence="5 7" id="KW-0547">Nucleotide-binding</keyword>
<dbReference type="OrthoDB" id="417078at2759"/>
<proteinExistence type="inferred from homology"/>
<dbReference type="Gene3D" id="2.60.120.10">
    <property type="entry name" value="Jelly Rolls"/>
    <property type="match status" value="2"/>
</dbReference>
<evidence type="ECO:0000256" key="1">
    <source>
        <dbReference type="ARBA" id="ARBA00005753"/>
    </source>
</evidence>
<organism evidence="10 11">
    <name type="scientific">Dimorphilus gyrociliatus</name>
    <dbReference type="NCBI Taxonomy" id="2664684"/>
    <lineage>
        <taxon>Eukaryota</taxon>
        <taxon>Metazoa</taxon>
        <taxon>Spiralia</taxon>
        <taxon>Lophotrochozoa</taxon>
        <taxon>Annelida</taxon>
        <taxon>Polychaeta</taxon>
        <taxon>Polychaeta incertae sedis</taxon>
        <taxon>Dinophilidae</taxon>
        <taxon>Dimorphilus</taxon>
    </lineage>
</organism>
<gene>
    <name evidence="10" type="ORF">DGYR_LOCUS11387</name>
</gene>
<protein>
    <submittedName>
        <fullName evidence="10">DgyrCDS12064</fullName>
    </submittedName>
</protein>
<dbReference type="FunFam" id="2.60.120.10:FF:000013">
    <property type="entry name" value="cAMP-dependent protein kinase type I regulatory subunit"/>
    <property type="match status" value="1"/>
</dbReference>
<evidence type="ECO:0000313" key="11">
    <source>
        <dbReference type="Proteomes" id="UP000549394"/>
    </source>
</evidence>
<feature type="domain" description="Cyclic nucleotide-binding" evidence="9">
    <location>
        <begin position="129"/>
        <end position="244"/>
    </location>
</feature>
<evidence type="ECO:0000256" key="6">
    <source>
        <dbReference type="ARBA" id="ARBA00023149"/>
    </source>
</evidence>
<name>A0A7I8W5B0_9ANNE</name>
<keyword evidence="3 7" id="KW-0116">cAMP-binding</keyword>
<keyword evidence="11" id="KW-1185">Reference proteome</keyword>
<feature type="compositionally biased region" description="Polar residues" evidence="8">
    <location>
        <begin position="53"/>
        <end position="67"/>
    </location>
</feature>
<evidence type="ECO:0000256" key="3">
    <source>
        <dbReference type="ARBA" id="ARBA00022566"/>
    </source>
</evidence>
<feature type="binding site" evidence="7">
    <location>
        <position position="318"/>
    </location>
    <ligand>
        <name>3',5'-cyclic AMP</name>
        <dbReference type="ChEBI" id="CHEBI:58165"/>
        <label>2</label>
    </ligand>
</feature>
<feature type="region of interest" description="Disordered" evidence="8">
    <location>
        <begin position="29"/>
        <end position="73"/>
    </location>
</feature>
<dbReference type="EMBL" id="CAJFCJ010000019">
    <property type="protein sequence ID" value="CAD5123746.1"/>
    <property type="molecule type" value="Genomic_DNA"/>
</dbReference>
<feature type="binding site" evidence="7">
    <location>
        <position position="327"/>
    </location>
    <ligand>
        <name>3',5'-cyclic AMP</name>
        <dbReference type="ChEBI" id="CHEBI:58165"/>
        <label>2</label>
    </ligand>
</feature>
<dbReference type="PIRSF" id="PIRSF000548">
    <property type="entry name" value="PK_regulatory"/>
    <property type="match status" value="1"/>
</dbReference>
<dbReference type="InterPro" id="IPR050503">
    <property type="entry name" value="cAMP-dep_PK_reg_su-like"/>
</dbReference>
<keyword evidence="2" id="KW-0597">Phosphoprotein</keyword>
<dbReference type="FunFam" id="2.60.120.10:FF:000006">
    <property type="entry name" value="cAMP-dependent protein kinase type I-alpha regulatory subunit"/>
    <property type="match status" value="1"/>
</dbReference>
<dbReference type="GO" id="GO:0034236">
    <property type="term" value="F:protein kinase A catalytic subunit binding"/>
    <property type="evidence" value="ECO:0007669"/>
    <property type="project" value="TreeGrafter"/>
</dbReference>
<dbReference type="InterPro" id="IPR018490">
    <property type="entry name" value="cNMP-bd_dom_sf"/>
</dbReference>
<evidence type="ECO:0000256" key="8">
    <source>
        <dbReference type="SAM" id="MobiDB-lite"/>
    </source>
</evidence>
<comment type="similarity">
    <text evidence="1">Belongs to the cAMP-dependent kinase regulatory chain family.</text>
</comment>
<sequence length="373" mass="42177">MGNRLDKLKTDTTNAGNNLASRINLKFSRKTREEVEAKENEAPDEEEAKKETLVTQTPPAQAKQTDTVSDEDEERVAHMQQTKTKRTRRGAVSAEVYTEEDAATYVKKVVPKDYKTMAALSKAIQRNVLFAHLDDTERSDIFDAMFPVNRHSDEVIIQQGDDGDNFYIIDQGEVDIYVNGEYVSTIGEGASFGELALIYGTPRAATVKAKNDVKLWGIDRDSYRRILMGSTIRKRKMYDEFLSKVSILESLDKWERMTIADALEKIQFEDGQEIVRQGEPGEDFFIITEGQAIVLQRKSDNEEPIEVGRLGPSDYFGEIALLLDRPRAATVIAKGQLKCVRLDRSRFERVLGPCSDILKRNIAQYNSYVSLSV</sequence>
<evidence type="ECO:0000256" key="4">
    <source>
        <dbReference type="ARBA" id="ARBA00022737"/>
    </source>
</evidence>
<dbReference type="InterPro" id="IPR000595">
    <property type="entry name" value="cNMP-bd_dom"/>
</dbReference>
<keyword evidence="6 7" id="KW-0114">cAMP</keyword>
<evidence type="ECO:0000256" key="7">
    <source>
        <dbReference type="PIRSR" id="PIRSR000548-1"/>
    </source>
</evidence>
<dbReference type="InterPro" id="IPR012198">
    <property type="entry name" value="cAMP_dep_PK_reg_su"/>
</dbReference>
<dbReference type="GO" id="GO:0004862">
    <property type="term" value="F:cAMP-dependent protein kinase inhibitor activity"/>
    <property type="evidence" value="ECO:0007669"/>
    <property type="project" value="TreeGrafter"/>
</dbReference>
<dbReference type="AlphaFoldDB" id="A0A7I8W5B0"/>
<dbReference type="Proteomes" id="UP000549394">
    <property type="component" value="Unassembled WGS sequence"/>
</dbReference>
<dbReference type="PROSITE" id="PS00888">
    <property type="entry name" value="CNMP_BINDING_1"/>
    <property type="match status" value="2"/>
</dbReference>
<dbReference type="CDD" id="cd00038">
    <property type="entry name" value="CAP_ED"/>
    <property type="match status" value="2"/>
</dbReference>
<dbReference type="PANTHER" id="PTHR11635">
    <property type="entry name" value="CAMP-DEPENDENT PROTEIN KINASE REGULATORY CHAIN"/>
    <property type="match status" value="1"/>
</dbReference>
<dbReference type="InterPro" id="IPR014710">
    <property type="entry name" value="RmlC-like_jellyroll"/>
</dbReference>
<evidence type="ECO:0000256" key="5">
    <source>
        <dbReference type="ARBA" id="ARBA00022741"/>
    </source>
</evidence>
<feature type="binding site" evidence="7">
    <location>
        <position position="194"/>
    </location>
    <ligand>
        <name>3',5'-cyclic AMP</name>
        <dbReference type="ChEBI" id="CHEBI:58165"/>
        <label>1</label>
    </ligand>
</feature>
<evidence type="ECO:0000259" key="9">
    <source>
        <dbReference type="PROSITE" id="PS50042"/>
    </source>
</evidence>
<evidence type="ECO:0000256" key="2">
    <source>
        <dbReference type="ARBA" id="ARBA00022553"/>
    </source>
</evidence>
<reference evidence="10 11" key="1">
    <citation type="submission" date="2020-08" db="EMBL/GenBank/DDBJ databases">
        <authorList>
            <person name="Hejnol A."/>
        </authorList>
    </citation>
    <scope>NUCLEOTIDE SEQUENCE [LARGE SCALE GENOMIC DNA]</scope>
</reference>
<dbReference type="PROSITE" id="PS50042">
    <property type="entry name" value="CNMP_BINDING_3"/>
    <property type="match status" value="2"/>
</dbReference>
<dbReference type="Pfam" id="PF00027">
    <property type="entry name" value="cNMP_binding"/>
    <property type="match status" value="2"/>
</dbReference>
<dbReference type="InterPro" id="IPR018488">
    <property type="entry name" value="cNMP-bd_CS"/>
</dbReference>